<accession>D0NEG7</accession>
<dbReference type="InParanoid" id="D0NEG7"/>
<dbReference type="KEGG" id="pif:PITG_10159"/>
<gene>
    <name evidence="1" type="ORF">PITG_10159</name>
</gene>
<dbReference type="HOGENOM" id="CLU_2008385_0_0_1"/>
<organism evidence="1 2">
    <name type="scientific">Phytophthora infestans (strain T30-4)</name>
    <name type="common">Potato late blight agent</name>
    <dbReference type="NCBI Taxonomy" id="403677"/>
    <lineage>
        <taxon>Eukaryota</taxon>
        <taxon>Sar</taxon>
        <taxon>Stramenopiles</taxon>
        <taxon>Oomycota</taxon>
        <taxon>Peronosporomycetes</taxon>
        <taxon>Peronosporales</taxon>
        <taxon>Peronosporaceae</taxon>
        <taxon>Phytophthora</taxon>
    </lineage>
</organism>
<dbReference type="VEuPathDB" id="FungiDB:PITG_10159"/>
<name>D0NEG7_PHYIT</name>
<dbReference type="Proteomes" id="UP000006643">
    <property type="component" value="Unassembled WGS sequence"/>
</dbReference>
<reference evidence="2" key="1">
    <citation type="journal article" date="2009" name="Nature">
        <title>Genome sequence and analysis of the Irish potato famine pathogen Phytophthora infestans.</title>
        <authorList>
            <consortium name="The Broad Institute Genome Sequencing Platform"/>
            <person name="Haas B.J."/>
            <person name="Kamoun S."/>
            <person name="Zody M.C."/>
            <person name="Jiang R.H."/>
            <person name="Handsaker R.E."/>
            <person name="Cano L.M."/>
            <person name="Grabherr M."/>
            <person name="Kodira C.D."/>
            <person name="Raffaele S."/>
            <person name="Torto-Alalibo T."/>
            <person name="Bozkurt T.O."/>
            <person name="Ah-Fong A.M."/>
            <person name="Alvarado L."/>
            <person name="Anderson V.L."/>
            <person name="Armstrong M.R."/>
            <person name="Avrova A."/>
            <person name="Baxter L."/>
            <person name="Beynon J."/>
            <person name="Boevink P.C."/>
            <person name="Bollmann S.R."/>
            <person name="Bos J.I."/>
            <person name="Bulone V."/>
            <person name="Cai G."/>
            <person name="Cakir C."/>
            <person name="Carrington J.C."/>
            <person name="Chawner M."/>
            <person name="Conti L."/>
            <person name="Costanzo S."/>
            <person name="Ewan R."/>
            <person name="Fahlgren N."/>
            <person name="Fischbach M.A."/>
            <person name="Fugelstad J."/>
            <person name="Gilroy E.M."/>
            <person name="Gnerre S."/>
            <person name="Green P.J."/>
            <person name="Grenville-Briggs L.J."/>
            <person name="Griffith J."/>
            <person name="Grunwald N.J."/>
            <person name="Horn K."/>
            <person name="Horner N.R."/>
            <person name="Hu C.H."/>
            <person name="Huitema E."/>
            <person name="Jeong D.H."/>
            <person name="Jones A.M."/>
            <person name="Jones J.D."/>
            <person name="Jones R.W."/>
            <person name="Karlsson E.K."/>
            <person name="Kunjeti S.G."/>
            <person name="Lamour K."/>
            <person name="Liu Z."/>
            <person name="Ma L."/>
            <person name="Maclean D."/>
            <person name="Chibucos M.C."/>
            <person name="McDonald H."/>
            <person name="McWalters J."/>
            <person name="Meijer H.J."/>
            <person name="Morgan W."/>
            <person name="Morris P.F."/>
            <person name="Munro C.A."/>
            <person name="O'Neill K."/>
            <person name="Ospina-Giraldo M."/>
            <person name="Pinzon A."/>
            <person name="Pritchard L."/>
            <person name="Ramsahoye B."/>
            <person name="Ren Q."/>
            <person name="Restrepo S."/>
            <person name="Roy S."/>
            <person name="Sadanandom A."/>
            <person name="Savidor A."/>
            <person name="Schornack S."/>
            <person name="Schwartz D.C."/>
            <person name="Schumann U.D."/>
            <person name="Schwessinger B."/>
            <person name="Seyer L."/>
            <person name="Sharpe T."/>
            <person name="Silvar C."/>
            <person name="Song J."/>
            <person name="Studholme D.J."/>
            <person name="Sykes S."/>
            <person name="Thines M."/>
            <person name="van de Vondervoort P.J."/>
            <person name="Phuntumart V."/>
            <person name="Wawra S."/>
            <person name="Weide R."/>
            <person name="Win J."/>
            <person name="Young C."/>
            <person name="Zhou S."/>
            <person name="Fry W."/>
            <person name="Meyers B.C."/>
            <person name="van West P."/>
            <person name="Ristaino J."/>
            <person name="Govers F."/>
            <person name="Birch P.R."/>
            <person name="Whisson S.C."/>
            <person name="Judelson H.S."/>
            <person name="Nusbaum C."/>
        </authorList>
    </citation>
    <scope>NUCLEOTIDE SEQUENCE [LARGE SCALE GENOMIC DNA]</scope>
    <source>
        <strain evidence="2">T30-4</strain>
    </source>
</reference>
<proteinExistence type="predicted"/>
<keyword evidence="2" id="KW-1185">Reference proteome</keyword>
<sequence>MILQLAQLSSHQELEPHRRVSLNTQLTVVQRSLKDGAEAAVLVADVQRLSRTATTVGDAPPPQVGIVAGDFLQAAAARLSQNQPNQPNQGIATLYVIRSDRRQVITIRRMGPLLNGPGGRNLFL</sequence>
<evidence type="ECO:0000313" key="2">
    <source>
        <dbReference type="Proteomes" id="UP000006643"/>
    </source>
</evidence>
<protein>
    <submittedName>
        <fullName evidence="1">Uncharacterized protein</fullName>
    </submittedName>
</protein>
<evidence type="ECO:0000313" key="1">
    <source>
        <dbReference type="EMBL" id="EEY56612.1"/>
    </source>
</evidence>
<dbReference type="GeneID" id="9461251"/>
<dbReference type="AlphaFoldDB" id="D0NEG7"/>
<dbReference type="RefSeq" id="XP_002902686.1">
    <property type="nucleotide sequence ID" value="XM_002902640.1"/>
</dbReference>
<dbReference type="EMBL" id="DS028134">
    <property type="protein sequence ID" value="EEY56612.1"/>
    <property type="molecule type" value="Genomic_DNA"/>
</dbReference>